<dbReference type="AlphaFoldDB" id="A0A455SHZ0"/>
<dbReference type="Pfam" id="PF03050">
    <property type="entry name" value="DDE_Tnp_IS66"/>
    <property type="match status" value="1"/>
</dbReference>
<protein>
    <recommendedName>
        <fullName evidence="1">Transposase IS66 central domain-containing protein</fullName>
    </recommendedName>
</protein>
<dbReference type="InterPro" id="IPR004291">
    <property type="entry name" value="Transposase_IS66_central"/>
</dbReference>
<evidence type="ECO:0000313" key="2">
    <source>
        <dbReference type="EMBL" id="BBH87180.1"/>
    </source>
</evidence>
<evidence type="ECO:0000259" key="1">
    <source>
        <dbReference type="Pfam" id="PF03050"/>
    </source>
</evidence>
<feature type="domain" description="Transposase IS66 central" evidence="1">
    <location>
        <begin position="3"/>
        <end position="40"/>
    </location>
</feature>
<gene>
    <name evidence="2" type="ORF">KTC_19310</name>
</gene>
<dbReference type="EMBL" id="AP019376">
    <property type="protein sequence ID" value="BBH87180.1"/>
    <property type="molecule type" value="Genomic_DNA"/>
</dbReference>
<reference evidence="2" key="1">
    <citation type="submission" date="2018-12" db="EMBL/GenBank/DDBJ databases">
        <title>Novel natural products biosynthetic potential of the class Ktedonobacteria.</title>
        <authorList>
            <person name="Zheng Y."/>
            <person name="Saitou A."/>
            <person name="Wang C.M."/>
            <person name="Toyoda A."/>
            <person name="Minakuchi Y."/>
            <person name="Sekiguchi Y."/>
            <person name="Ueda K."/>
            <person name="Takano H."/>
            <person name="Sakai Y."/>
            <person name="Yokota A."/>
            <person name="Yabe S."/>
        </authorList>
    </citation>
    <scope>NUCLEOTIDE SEQUENCE</scope>
    <source>
        <strain evidence="2">COM3</strain>
    </source>
</reference>
<proteinExistence type="predicted"/>
<accession>A0A455SHZ0</accession>
<organism evidence="2">
    <name type="scientific">Thermosporothrix sp. COM3</name>
    <dbReference type="NCBI Taxonomy" id="2490863"/>
    <lineage>
        <taxon>Bacteria</taxon>
        <taxon>Bacillati</taxon>
        <taxon>Chloroflexota</taxon>
        <taxon>Ktedonobacteria</taxon>
        <taxon>Ktedonobacterales</taxon>
        <taxon>Thermosporotrichaceae</taxon>
        <taxon>Thermosporothrix</taxon>
    </lineage>
</organism>
<sequence>MLPFFHDFVVLFDNNQAERELRMVKVPQKVLGCFHAREGAGMFCRIRSFLSPLDKQGFTLLKSGGLRVSNAVGLFPRLSERFPIFLAYLILL</sequence>
<name>A0A455SHZ0_9CHLR</name>